<organism evidence="2 3">
    <name type="scientific">Salinibacillus xinjiangensis</name>
    <dbReference type="NCBI Taxonomy" id="1229268"/>
    <lineage>
        <taxon>Bacteria</taxon>
        <taxon>Bacillati</taxon>
        <taxon>Bacillota</taxon>
        <taxon>Bacilli</taxon>
        <taxon>Bacillales</taxon>
        <taxon>Bacillaceae</taxon>
        <taxon>Salinibacillus</taxon>
    </lineage>
</organism>
<sequence length="208" mass="22664">MDVRFLQSLMQLNAMSNFSSNSNSNQTNMLTTAFQQIMESQLSAISNQPATNKTTLDSTTLNKMYQTNSLPYRPINSISASPSSAEIDSLVQKAADLYGIDAKLIRSVIKTESNFNVNAVSHAGAQGLMQLMPDTARGLGVTNAFDPEQNIMGGAKYLKEMLDRYDGNKTLALAAYNAGPGNVDKHQGVPPFEETQNYVKKVMGSYFA</sequence>
<dbReference type="Gene3D" id="1.10.530.10">
    <property type="match status" value="1"/>
</dbReference>
<name>A0A6G1XBB0_9BACI</name>
<dbReference type="InterPro" id="IPR023346">
    <property type="entry name" value="Lysozyme-like_dom_sf"/>
</dbReference>
<evidence type="ECO:0000313" key="2">
    <source>
        <dbReference type="EMBL" id="MRG88303.1"/>
    </source>
</evidence>
<dbReference type="Proteomes" id="UP000480185">
    <property type="component" value="Unassembled WGS sequence"/>
</dbReference>
<evidence type="ECO:0000313" key="3">
    <source>
        <dbReference type="Proteomes" id="UP000480185"/>
    </source>
</evidence>
<comment type="caution">
    <text evidence="2">The sequence shown here is derived from an EMBL/GenBank/DDBJ whole genome shotgun (WGS) entry which is preliminary data.</text>
</comment>
<dbReference type="PANTHER" id="PTHR37423">
    <property type="entry name" value="SOLUBLE LYTIC MUREIN TRANSGLYCOSYLASE-RELATED"/>
    <property type="match status" value="1"/>
</dbReference>
<protein>
    <submittedName>
        <fullName evidence="2">Transglycosylase SLT domain-containing protein</fullName>
    </submittedName>
</protein>
<proteinExistence type="predicted"/>
<dbReference type="Pfam" id="PF01464">
    <property type="entry name" value="SLT"/>
    <property type="match status" value="1"/>
</dbReference>
<dbReference type="RefSeq" id="WP_153730175.1">
    <property type="nucleotide sequence ID" value="NZ_WJNH01000019.1"/>
</dbReference>
<dbReference type="InterPro" id="IPR008258">
    <property type="entry name" value="Transglycosylase_SLT_dom_1"/>
</dbReference>
<dbReference type="SUPFAM" id="SSF53955">
    <property type="entry name" value="Lysozyme-like"/>
    <property type="match status" value="1"/>
</dbReference>
<dbReference type="AlphaFoldDB" id="A0A6G1XBB0"/>
<keyword evidence="3" id="KW-1185">Reference proteome</keyword>
<accession>A0A6G1XBB0</accession>
<dbReference type="OrthoDB" id="9815002at2"/>
<feature type="domain" description="Transglycosylase SLT" evidence="1">
    <location>
        <begin position="90"/>
        <end position="197"/>
    </location>
</feature>
<evidence type="ECO:0000259" key="1">
    <source>
        <dbReference type="Pfam" id="PF01464"/>
    </source>
</evidence>
<dbReference type="CDD" id="cd00254">
    <property type="entry name" value="LT-like"/>
    <property type="match status" value="1"/>
</dbReference>
<dbReference type="EMBL" id="WJNH01000019">
    <property type="protein sequence ID" value="MRG88303.1"/>
    <property type="molecule type" value="Genomic_DNA"/>
</dbReference>
<dbReference type="PANTHER" id="PTHR37423:SF2">
    <property type="entry name" value="MEMBRANE-BOUND LYTIC MUREIN TRANSGLYCOSYLASE C"/>
    <property type="match status" value="1"/>
</dbReference>
<reference evidence="2 3" key="1">
    <citation type="submission" date="2019-11" db="EMBL/GenBank/DDBJ databases">
        <authorList>
            <person name="Li J."/>
        </authorList>
    </citation>
    <scope>NUCLEOTIDE SEQUENCE [LARGE SCALE GENOMIC DNA]</scope>
    <source>
        <strain evidence="2 3">J4</strain>
    </source>
</reference>
<gene>
    <name evidence="2" type="ORF">GH754_18780</name>
</gene>